<dbReference type="EMBL" id="QFQZ01000012">
    <property type="protein sequence ID" value="PZR35793.1"/>
    <property type="molecule type" value="Genomic_DNA"/>
</dbReference>
<reference evidence="1 2" key="1">
    <citation type="submission" date="2017-08" db="EMBL/GenBank/DDBJ databases">
        <title>Infants hospitalized years apart are colonized by the same room-sourced microbial strains.</title>
        <authorList>
            <person name="Brooks B."/>
            <person name="Olm M.R."/>
            <person name="Firek B.A."/>
            <person name="Baker R."/>
            <person name="Thomas B.C."/>
            <person name="Morowitz M.J."/>
            <person name="Banfield J.F."/>
        </authorList>
    </citation>
    <scope>NUCLEOTIDE SEQUENCE [LARGE SCALE GENOMIC DNA]</scope>
    <source>
        <strain evidence="1">S2_003_000_R2_4</strain>
    </source>
</reference>
<dbReference type="AlphaFoldDB" id="A0A2W5VD53"/>
<evidence type="ECO:0000313" key="2">
    <source>
        <dbReference type="Proteomes" id="UP000249393"/>
    </source>
</evidence>
<name>A0A2W5VD53_9CAUL</name>
<proteinExistence type="predicted"/>
<accession>A0A2W5VD53</accession>
<sequence length="76" mass="8340">MNLAKTVSALILQARVMPDAKRAASLLEQRARLFEGTPVRRWPQGVTAVDVNLAVSDLFRAARDLREEAGLRPLAA</sequence>
<comment type="caution">
    <text evidence="1">The sequence shown here is derived from an EMBL/GenBank/DDBJ whole genome shotgun (WGS) entry which is preliminary data.</text>
</comment>
<protein>
    <submittedName>
        <fullName evidence="1">Uncharacterized protein</fullName>
    </submittedName>
</protein>
<gene>
    <name evidence="1" type="ORF">DI526_05760</name>
</gene>
<dbReference type="RefSeq" id="WP_304275255.1">
    <property type="nucleotide sequence ID" value="NZ_QFQZ01000012.1"/>
</dbReference>
<evidence type="ECO:0000313" key="1">
    <source>
        <dbReference type="EMBL" id="PZR35793.1"/>
    </source>
</evidence>
<dbReference type="Proteomes" id="UP000249393">
    <property type="component" value="Unassembled WGS sequence"/>
</dbReference>
<organism evidence="1 2">
    <name type="scientific">Caulobacter segnis</name>
    <dbReference type="NCBI Taxonomy" id="88688"/>
    <lineage>
        <taxon>Bacteria</taxon>
        <taxon>Pseudomonadati</taxon>
        <taxon>Pseudomonadota</taxon>
        <taxon>Alphaproteobacteria</taxon>
        <taxon>Caulobacterales</taxon>
        <taxon>Caulobacteraceae</taxon>
        <taxon>Caulobacter</taxon>
    </lineage>
</organism>